<evidence type="ECO:0000256" key="2">
    <source>
        <dbReference type="ARBA" id="ARBA00005297"/>
    </source>
</evidence>
<proteinExistence type="inferred from homology"/>
<dbReference type="SUPFAM" id="SSF56322">
    <property type="entry name" value="ADC synthase"/>
    <property type="match status" value="1"/>
</dbReference>
<evidence type="ECO:0000313" key="8">
    <source>
        <dbReference type="EMBL" id="PWF27768.1"/>
    </source>
</evidence>
<dbReference type="InterPro" id="IPR004561">
    <property type="entry name" value="IsoChor_synthase"/>
</dbReference>
<evidence type="ECO:0000256" key="5">
    <source>
        <dbReference type="ARBA" id="ARBA00041564"/>
    </source>
</evidence>
<keyword evidence="9" id="KW-1185">Reference proteome</keyword>
<dbReference type="EMBL" id="QETB01000001">
    <property type="protein sequence ID" value="PWF27768.1"/>
    <property type="molecule type" value="Genomic_DNA"/>
</dbReference>
<feature type="domain" description="Chorismate-utilising enzyme C-terminal" evidence="7">
    <location>
        <begin position="98"/>
        <end position="338"/>
    </location>
</feature>
<comment type="similarity">
    <text evidence="2">Belongs to the isochorismate synthase family.</text>
</comment>
<dbReference type="InterPro" id="IPR005801">
    <property type="entry name" value="ADC_synthase"/>
</dbReference>
<name>A0A2V1K8I4_9ACTO</name>
<evidence type="ECO:0000256" key="6">
    <source>
        <dbReference type="SAM" id="MobiDB-lite"/>
    </source>
</evidence>
<dbReference type="NCBIfam" id="TIGR00543">
    <property type="entry name" value="isochor_syn"/>
    <property type="match status" value="1"/>
</dbReference>
<sequence length="361" mass="38345">MREASRQWAAGAAQASVTNNSGYEWANSAPFAIASFGFAEQTPGFVAVPEIAVVRRGRETVKVKVRREGSHSSSPKTPEPLTRPANLHTAPGRMTQGRWRASLDELLRALRAGAASKVVLSRDILVTSESQIDERLLASNLHDRYPSTWVFAAGGLIGATPEMLASVQNGTVRSRVLAGTASPGAGRELLESVKNRNEHHFAVESVARALAPLAEELYVPADPFLLELPNVVHLATDVTAQISGASALDIAGALHPTAAVCGTPTALAFDLLRRLEGTERGRYSGPVGWIDRTGSGEFGIALRCGQLEQDRRAIRLFAGGGIMPDSIPSVELAETSAKMRPMLEALGVEDSRAADLSGAEL</sequence>
<accession>A0A2V1K8I4</accession>
<dbReference type="OrthoDB" id="9806579at2"/>
<evidence type="ECO:0000259" key="7">
    <source>
        <dbReference type="Pfam" id="PF00425"/>
    </source>
</evidence>
<dbReference type="GO" id="GO:0008909">
    <property type="term" value="F:isochorismate synthase activity"/>
    <property type="evidence" value="ECO:0007669"/>
    <property type="project" value="UniProtKB-EC"/>
</dbReference>
<evidence type="ECO:0000256" key="1">
    <source>
        <dbReference type="ARBA" id="ARBA00000799"/>
    </source>
</evidence>
<feature type="region of interest" description="Disordered" evidence="6">
    <location>
        <begin position="63"/>
        <end position="95"/>
    </location>
</feature>
<dbReference type="EC" id="5.4.4.2" evidence="3"/>
<dbReference type="PANTHER" id="PTHR42839">
    <property type="entry name" value="ISOCHORISMATE SYNTHASE ENTC"/>
    <property type="match status" value="1"/>
</dbReference>
<dbReference type="Proteomes" id="UP000245283">
    <property type="component" value="Unassembled WGS sequence"/>
</dbReference>
<evidence type="ECO:0000256" key="3">
    <source>
        <dbReference type="ARBA" id="ARBA00012824"/>
    </source>
</evidence>
<evidence type="ECO:0000313" key="9">
    <source>
        <dbReference type="Proteomes" id="UP000245283"/>
    </source>
</evidence>
<gene>
    <name evidence="8" type="ORF">DD236_02350</name>
</gene>
<comment type="catalytic activity">
    <reaction evidence="1">
        <text>chorismate = isochorismate</text>
        <dbReference type="Rhea" id="RHEA:18985"/>
        <dbReference type="ChEBI" id="CHEBI:29748"/>
        <dbReference type="ChEBI" id="CHEBI:29780"/>
        <dbReference type="EC" id="5.4.4.2"/>
    </reaction>
</comment>
<dbReference type="Gene3D" id="3.60.120.10">
    <property type="entry name" value="Anthranilate synthase"/>
    <property type="match status" value="1"/>
</dbReference>
<dbReference type="AlphaFoldDB" id="A0A2V1K8I4"/>
<dbReference type="InterPro" id="IPR015890">
    <property type="entry name" value="Chorismate_C"/>
</dbReference>
<dbReference type="PANTHER" id="PTHR42839:SF2">
    <property type="entry name" value="ISOCHORISMATE SYNTHASE ENTC"/>
    <property type="match status" value="1"/>
</dbReference>
<reference evidence="9" key="1">
    <citation type="submission" date="2018-05" db="EMBL/GenBank/DDBJ databases">
        <authorList>
            <person name="Li Y."/>
        </authorList>
    </citation>
    <scope>NUCLEOTIDE SEQUENCE [LARGE SCALE GENOMIC DNA]</scope>
    <source>
        <strain evidence="9">sk1b4</strain>
    </source>
</reference>
<dbReference type="Pfam" id="PF00425">
    <property type="entry name" value="Chorismate_bind"/>
    <property type="match status" value="1"/>
</dbReference>
<protein>
    <recommendedName>
        <fullName evidence="3">isochorismate synthase</fullName>
        <ecNumber evidence="3">5.4.4.2</ecNumber>
    </recommendedName>
    <alternativeName>
        <fullName evidence="5">Isochorismate mutase</fullName>
    </alternativeName>
</protein>
<keyword evidence="4" id="KW-0413">Isomerase</keyword>
<evidence type="ECO:0000256" key="4">
    <source>
        <dbReference type="ARBA" id="ARBA00023235"/>
    </source>
</evidence>
<organism evidence="8 9">
    <name type="scientific">Ancrocorticia populi</name>
    <dbReference type="NCBI Taxonomy" id="2175228"/>
    <lineage>
        <taxon>Bacteria</taxon>
        <taxon>Bacillati</taxon>
        <taxon>Actinomycetota</taxon>
        <taxon>Actinomycetes</taxon>
        <taxon>Actinomycetales</taxon>
        <taxon>Actinomycetaceae</taxon>
        <taxon>Ancrocorticia</taxon>
    </lineage>
</organism>
<comment type="caution">
    <text evidence="8">The sequence shown here is derived from an EMBL/GenBank/DDBJ whole genome shotgun (WGS) entry which is preliminary data.</text>
</comment>